<feature type="transmembrane region" description="Helical" evidence="6">
    <location>
        <begin position="27"/>
        <end position="50"/>
    </location>
</feature>
<sequence>MFVVQAVMLNNYFKTGFRNLLRNRTHFFVNITGLVVGFSAFLLIFLVLAYEKSFDTFHANKEHIYRVVRVNNQGGYSATASFPLAAALRAELPQVERSAAIYGDRDVQVIVTGAAGETVKKFKEPIGVFFAEPQFFSMFDFSIIAGNPANVLSETNTAVLTKAIATKYFGSWQQAMGKVLKVYNQPIRVTGIINDPPSNTDFPLGVVISHTTIKALVGKNIESWVELWDDHYCFVQLRSNVTEARMNALLPAFLSKYVAPADAGYELTLQPLKEIHFDKRFDNFNHRVFSTALITALSLIGIFLLIIACVNFINLSTANAVNRSREVGVRKALGSNRQQLIAQFFGETGITCFIAIVVAVIVAVICIPFINRLLEIKMPLNLLISPAIIGFILCTWLVVTLLAGFYPALVLSGFNPISVLKNRVSAEKAKGITLRRGLVILQFVIAQVLIIATLVVVSQLNYFSNADMGFNKEAVINAGFPQDSASQAKLALVRNLLMQEPGIQAVSFSAFAPVGSASWATDLRLGTNNTGKADLIVNMKPADTGYFNIYKLQLVAGRTYFASDTAREFIVNESLAKKLGFSNPQDAIGKLIAAPASRHPWPIVGVVKDYHISSLRDPVGEVAMTTLKGSYRMTNIKIAPGKTRVAIAAIEKIWNKVFPDYAFEYNFVDDTVAAYYKQEDQLSQLFKIFAGLAIFISCLGLYGLVSFMAARRKKEIGIRKVLGASAGNIVLLLSREFTILITIAFLVAAPVAWYCMQQWLQQYTFRIDLGVGFFIITLLSSVLIAWLTVGHSALKAALANPVKSLRTE</sequence>
<dbReference type="Pfam" id="PF12704">
    <property type="entry name" value="MacB_PCD"/>
    <property type="match status" value="2"/>
</dbReference>
<dbReference type="InterPro" id="IPR003838">
    <property type="entry name" value="ABC3_permease_C"/>
</dbReference>
<dbReference type="GO" id="GO:0005886">
    <property type="term" value="C:plasma membrane"/>
    <property type="evidence" value="ECO:0007669"/>
    <property type="project" value="UniProtKB-SubCell"/>
</dbReference>
<evidence type="ECO:0000256" key="3">
    <source>
        <dbReference type="ARBA" id="ARBA00022692"/>
    </source>
</evidence>
<feature type="domain" description="ABC3 transporter permease C-terminal" evidence="7">
    <location>
        <begin position="299"/>
        <end position="416"/>
    </location>
</feature>
<dbReference type="STRING" id="573321.SAMN04488505_103540"/>
<feature type="transmembrane region" description="Helical" evidence="6">
    <location>
        <begin position="685"/>
        <end position="705"/>
    </location>
</feature>
<feature type="domain" description="MacB-like periplasmic core" evidence="8">
    <location>
        <begin position="444"/>
        <end position="648"/>
    </location>
</feature>
<feature type="transmembrane region" description="Helical" evidence="6">
    <location>
        <begin position="348"/>
        <end position="370"/>
    </location>
</feature>
<keyword evidence="2" id="KW-1003">Cell membrane</keyword>
<dbReference type="EMBL" id="FOBB01000003">
    <property type="protein sequence ID" value="SEM15780.1"/>
    <property type="molecule type" value="Genomic_DNA"/>
</dbReference>
<dbReference type="PANTHER" id="PTHR30572">
    <property type="entry name" value="MEMBRANE COMPONENT OF TRANSPORTER-RELATED"/>
    <property type="match status" value="1"/>
</dbReference>
<proteinExistence type="predicted"/>
<reference evidence="9 10" key="1">
    <citation type="submission" date="2016-10" db="EMBL/GenBank/DDBJ databases">
        <authorList>
            <person name="de Groot N.N."/>
        </authorList>
    </citation>
    <scope>NUCLEOTIDE SEQUENCE [LARGE SCALE GENOMIC DNA]</scope>
    <source>
        <strain evidence="9 10">DSM 21039</strain>
    </source>
</reference>
<dbReference type="Proteomes" id="UP000198984">
    <property type="component" value="Unassembled WGS sequence"/>
</dbReference>
<evidence type="ECO:0000313" key="9">
    <source>
        <dbReference type="EMBL" id="SEM15780.1"/>
    </source>
</evidence>
<dbReference type="Pfam" id="PF02687">
    <property type="entry name" value="FtsX"/>
    <property type="match status" value="2"/>
</dbReference>
<evidence type="ECO:0000256" key="5">
    <source>
        <dbReference type="ARBA" id="ARBA00023136"/>
    </source>
</evidence>
<gene>
    <name evidence="9" type="ORF">SAMN04488505_103540</name>
</gene>
<accession>A0A1H7W2P7</accession>
<feature type="domain" description="MacB-like periplasmic core" evidence="8">
    <location>
        <begin position="28"/>
        <end position="248"/>
    </location>
</feature>
<organism evidence="9 10">
    <name type="scientific">Chitinophaga rupis</name>
    <dbReference type="NCBI Taxonomy" id="573321"/>
    <lineage>
        <taxon>Bacteria</taxon>
        <taxon>Pseudomonadati</taxon>
        <taxon>Bacteroidota</taxon>
        <taxon>Chitinophagia</taxon>
        <taxon>Chitinophagales</taxon>
        <taxon>Chitinophagaceae</taxon>
        <taxon>Chitinophaga</taxon>
    </lineage>
</organism>
<protein>
    <submittedName>
        <fullName evidence="9">Duplicated orphan permease</fullName>
    </submittedName>
</protein>
<feature type="transmembrane region" description="Helical" evidence="6">
    <location>
        <begin position="288"/>
        <end position="313"/>
    </location>
</feature>
<dbReference type="AlphaFoldDB" id="A0A1H7W2P7"/>
<evidence type="ECO:0000259" key="7">
    <source>
        <dbReference type="Pfam" id="PF02687"/>
    </source>
</evidence>
<evidence type="ECO:0000256" key="2">
    <source>
        <dbReference type="ARBA" id="ARBA00022475"/>
    </source>
</evidence>
<feature type="transmembrane region" description="Helical" evidence="6">
    <location>
        <begin position="439"/>
        <end position="463"/>
    </location>
</feature>
<evidence type="ECO:0000256" key="4">
    <source>
        <dbReference type="ARBA" id="ARBA00022989"/>
    </source>
</evidence>
<dbReference type="GO" id="GO:0022857">
    <property type="term" value="F:transmembrane transporter activity"/>
    <property type="evidence" value="ECO:0007669"/>
    <property type="project" value="TreeGrafter"/>
</dbReference>
<dbReference type="OrthoDB" id="1451596at2"/>
<keyword evidence="10" id="KW-1185">Reference proteome</keyword>
<evidence type="ECO:0000313" key="10">
    <source>
        <dbReference type="Proteomes" id="UP000198984"/>
    </source>
</evidence>
<dbReference type="InterPro" id="IPR025857">
    <property type="entry name" value="MacB_PCD"/>
</dbReference>
<dbReference type="PANTHER" id="PTHR30572:SF18">
    <property type="entry name" value="ABC-TYPE MACROLIDE FAMILY EXPORT SYSTEM PERMEASE COMPONENT 2"/>
    <property type="match status" value="1"/>
</dbReference>
<evidence type="ECO:0000259" key="8">
    <source>
        <dbReference type="Pfam" id="PF12704"/>
    </source>
</evidence>
<feature type="transmembrane region" description="Helical" evidence="6">
    <location>
        <begin position="767"/>
        <end position="789"/>
    </location>
</feature>
<keyword evidence="5 6" id="KW-0472">Membrane</keyword>
<evidence type="ECO:0000256" key="6">
    <source>
        <dbReference type="SAM" id="Phobius"/>
    </source>
</evidence>
<dbReference type="InterPro" id="IPR050250">
    <property type="entry name" value="Macrolide_Exporter_MacB"/>
</dbReference>
<dbReference type="RefSeq" id="WP_143081030.1">
    <property type="nucleotide sequence ID" value="NZ_FOBB01000003.1"/>
</dbReference>
<feature type="transmembrane region" description="Helical" evidence="6">
    <location>
        <begin position="737"/>
        <end position="755"/>
    </location>
</feature>
<comment type="subcellular location">
    <subcellularLocation>
        <location evidence="1">Cell membrane</location>
        <topology evidence="1">Multi-pass membrane protein</topology>
    </subcellularLocation>
</comment>
<name>A0A1H7W2P7_9BACT</name>
<keyword evidence="4 6" id="KW-1133">Transmembrane helix</keyword>
<evidence type="ECO:0000256" key="1">
    <source>
        <dbReference type="ARBA" id="ARBA00004651"/>
    </source>
</evidence>
<keyword evidence="3 6" id="KW-0812">Transmembrane</keyword>
<feature type="domain" description="ABC3 transporter permease C-terminal" evidence="7">
    <location>
        <begin position="688"/>
        <end position="797"/>
    </location>
</feature>
<feature type="transmembrane region" description="Helical" evidence="6">
    <location>
        <begin position="382"/>
        <end position="406"/>
    </location>
</feature>